<evidence type="ECO:0000313" key="3">
    <source>
        <dbReference type="Proteomes" id="UP000476411"/>
    </source>
</evidence>
<keyword evidence="1" id="KW-0732">Signal</keyword>
<name>A0A6B9ZIZ6_9BACT</name>
<evidence type="ECO:0000313" key="2">
    <source>
        <dbReference type="EMBL" id="QHS62380.1"/>
    </source>
</evidence>
<organism evidence="2 3">
    <name type="scientific">Chitinophaga agri</name>
    <dbReference type="NCBI Taxonomy" id="2703787"/>
    <lineage>
        <taxon>Bacteria</taxon>
        <taxon>Pseudomonadati</taxon>
        <taxon>Bacteroidota</taxon>
        <taxon>Chitinophagia</taxon>
        <taxon>Chitinophagales</taxon>
        <taxon>Chitinophagaceae</taxon>
        <taxon>Chitinophaga</taxon>
    </lineage>
</organism>
<dbReference type="Proteomes" id="UP000476411">
    <property type="component" value="Chromosome"/>
</dbReference>
<gene>
    <name evidence="2" type="ORF">GWR21_23170</name>
</gene>
<dbReference type="EMBL" id="CP048113">
    <property type="protein sequence ID" value="QHS62380.1"/>
    <property type="molecule type" value="Genomic_DNA"/>
</dbReference>
<dbReference type="RefSeq" id="WP_162334028.1">
    <property type="nucleotide sequence ID" value="NZ_CP048113.1"/>
</dbReference>
<keyword evidence="3" id="KW-1185">Reference proteome</keyword>
<protein>
    <recommendedName>
        <fullName evidence="4">DUF4369 domain-containing protein</fullName>
    </recommendedName>
</protein>
<reference evidence="2 3" key="1">
    <citation type="submission" date="2020-01" db="EMBL/GenBank/DDBJ databases">
        <title>Complete genome sequence of Chitinophaga sp. H33E-04 isolated from quinoa roots.</title>
        <authorList>
            <person name="Weon H.-Y."/>
            <person name="Lee S.A."/>
        </authorList>
    </citation>
    <scope>NUCLEOTIDE SEQUENCE [LARGE SCALE GENOMIC DNA]</scope>
    <source>
        <strain evidence="2 3">H33E-04</strain>
    </source>
</reference>
<evidence type="ECO:0000256" key="1">
    <source>
        <dbReference type="SAM" id="SignalP"/>
    </source>
</evidence>
<feature type="chain" id="PRO_5025364257" description="DUF4369 domain-containing protein" evidence="1">
    <location>
        <begin position="20"/>
        <end position="314"/>
    </location>
</feature>
<accession>A0A6B9ZIZ6</accession>
<dbReference type="AlphaFoldDB" id="A0A6B9ZIZ6"/>
<dbReference type="KEGG" id="chih:GWR21_23170"/>
<feature type="signal peptide" evidence="1">
    <location>
        <begin position="1"/>
        <end position="19"/>
    </location>
</feature>
<sequence length="314" mass="34897">MRSSFLLLFVCFFCTRSYALTWDEPWADLVMKKATSFVLAKVVSGDDDIVKISIIKTLGGKEVKDSVQIAGFYLLDICSSSGHGPHFNIEQADSCFFFLKEDSLGVYSIATPTSGFAYVSDGKVIATYRHSYHMASVPFDVYENTMKAIFDNYHGQAYDKAYITGLANEYLAKKPAELSDEGAATFFMQHVVMESIYHLRLPGYDAQLITFLKDTANPHNQISAARALHASDTDNAKEALYHVVADTTQPGFLQVMCLLSLKDLHTNKLKKKLEALEKTASDEKVGFGGNIMDPRICTHLPTVKDALKALLEKK</sequence>
<evidence type="ECO:0008006" key="4">
    <source>
        <dbReference type="Google" id="ProtNLM"/>
    </source>
</evidence>
<proteinExistence type="predicted"/>